<keyword evidence="10" id="KW-1185">Reference proteome</keyword>
<dbReference type="InterPro" id="IPR002327">
    <property type="entry name" value="Cyt_c_1A/1B"/>
</dbReference>
<keyword evidence="1" id="KW-0813">Transport</keyword>
<evidence type="ECO:0000256" key="2">
    <source>
        <dbReference type="ARBA" id="ARBA00022617"/>
    </source>
</evidence>
<keyword evidence="7" id="KW-0812">Transmembrane</keyword>
<dbReference type="STRING" id="349163.Acry_0644"/>
<keyword evidence="3 6" id="KW-0479">Metal-binding</keyword>
<evidence type="ECO:0000256" key="3">
    <source>
        <dbReference type="ARBA" id="ARBA00022723"/>
    </source>
</evidence>
<dbReference type="InterPro" id="IPR009056">
    <property type="entry name" value="Cyt_c-like_dom"/>
</dbReference>
<evidence type="ECO:0000256" key="7">
    <source>
        <dbReference type="SAM" id="Phobius"/>
    </source>
</evidence>
<feature type="domain" description="Cytochrome c" evidence="8">
    <location>
        <begin position="365"/>
        <end position="467"/>
    </location>
</feature>
<protein>
    <submittedName>
        <fullName evidence="9">Cytochrome c, class I</fullName>
    </submittedName>
</protein>
<dbReference type="RefSeq" id="WP_007423152.1">
    <property type="nucleotide sequence ID" value="NC_009484.1"/>
</dbReference>
<dbReference type="InterPro" id="IPR036909">
    <property type="entry name" value="Cyt_c-like_dom_sf"/>
</dbReference>
<dbReference type="HOGENOM" id="CLU_575737_0_0_5"/>
<dbReference type="Gene3D" id="1.10.760.10">
    <property type="entry name" value="Cytochrome c-like domain"/>
    <property type="match status" value="3"/>
</dbReference>
<dbReference type="Pfam" id="PF00034">
    <property type="entry name" value="Cytochrom_C"/>
    <property type="match status" value="3"/>
</dbReference>
<evidence type="ECO:0000313" key="9">
    <source>
        <dbReference type="EMBL" id="ABQ29865.1"/>
    </source>
</evidence>
<sequence>MSDQNHPSSGHGGKGRDPLLLNKIAGGILSAGLLVWIAIHIAGVMTGEKEVKKPVIKTAEAPVAAKTSGIPSIDGLIVKADVKKGEAFVQQQCAACHTLNKGGAAGVGPNLYGVMGEPMFKKAGYTFSGAVTKAASGVWTYQKMNEWLDDPQKFAPGTRMGYTGIKNDNVRADAIAYLRTLSDNPIPLPKPGAGGSAVASKGAAPAGLDSGAPVITTLYASADASKGEAFFQQQCSACHTVTKGGANGVGPNLYGVVGAPMFAKAGYTFSGAAKKHADGKWTPHELDEWLYAPTKAVPGTHMAYPGIKNNQTRADVIAYLNKQSDHPVNLAAAAGPAATTATAAGAAPTGLDSSAPSVKTLLASAAPAKGQAMFQQQCSACHSINKGGANGVGPNLYGVVGAKMFAAAGYSFSSAAKKHATGDWTAHELNEWLYDPMKAVPGTHMAYPGIKNNVARANMIAYLNQQSDHPETFK</sequence>
<feature type="domain" description="Cytochrome c" evidence="8">
    <location>
        <begin position="80"/>
        <end position="182"/>
    </location>
</feature>
<accession>A5FW83</accession>
<name>A5FW83_ACICJ</name>
<proteinExistence type="predicted"/>
<dbReference type="SMR" id="A5FW83"/>
<dbReference type="GO" id="GO:0046872">
    <property type="term" value="F:metal ion binding"/>
    <property type="evidence" value="ECO:0007669"/>
    <property type="project" value="UniProtKB-KW"/>
</dbReference>
<organism evidence="9 10">
    <name type="scientific">Acidiphilium cryptum (strain JF-5)</name>
    <dbReference type="NCBI Taxonomy" id="349163"/>
    <lineage>
        <taxon>Bacteria</taxon>
        <taxon>Pseudomonadati</taxon>
        <taxon>Pseudomonadota</taxon>
        <taxon>Alphaproteobacteria</taxon>
        <taxon>Acetobacterales</taxon>
        <taxon>Acidocellaceae</taxon>
        <taxon>Acidiphilium</taxon>
    </lineage>
</organism>
<evidence type="ECO:0000256" key="6">
    <source>
        <dbReference type="PROSITE-ProRule" id="PRU00433"/>
    </source>
</evidence>
<keyword evidence="7" id="KW-1133">Transmembrane helix</keyword>
<reference evidence="9 10" key="1">
    <citation type="submission" date="2007-05" db="EMBL/GenBank/DDBJ databases">
        <title>Complete sequence of chromosome of Acidiphilium cryptum JF-5.</title>
        <authorList>
            <consortium name="US DOE Joint Genome Institute"/>
            <person name="Copeland A."/>
            <person name="Lucas S."/>
            <person name="Lapidus A."/>
            <person name="Barry K."/>
            <person name="Detter J.C."/>
            <person name="Glavina del Rio T."/>
            <person name="Hammon N."/>
            <person name="Israni S."/>
            <person name="Dalin E."/>
            <person name="Tice H."/>
            <person name="Pitluck S."/>
            <person name="Sims D."/>
            <person name="Brettin T."/>
            <person name="Bruce D."/>
            <person name="Han C."/>
            <person name="Schmutz J."/>
            <person name="Larimer F."/>
            <person name="Land M."/>
            <person name="Hauser L."/>
            <person name="Kyrpides N."/>
            <person name="Kim E."/>
            <person name="Magnuson T."/>
            <person name="Richardson P."/>
        </authorList>
    </citation>
    <scope>NUCLEOTIDE SEQUENCE [LARGE SCALE GENOMIC DNA]</scope>
    <source>
        <strain evidence="9 10">JF-5</strain>
    </source>
</reference>
<dbReference type="PANTHER" id="PTHR11961">
    <property type="entry name" value="CYTOCHROME C"/>
    <property type="match status" value="1"/>
</dbReference>
<gene>
    <name evidence="9" type="ordered locus">Acry_0644</name>
</gene>
<dbReference type="KEGG" id="acr:Acry_0644"/>
<evidence type="ECO:0000256" key="4">
    <source>
        <dbReference type="ARBA" id="ARBA00022982"/>
    </source>
</evidence>
<feature type="domain" description="Cytochrome c" evidence="8">
    <location>
        <begin position="222"/>
        <end position="324"/>
    </location>
</feature>
<dbReference type="GO" id="GO:0009055">
    <property type="term" value="F:electron transfer activity"/>
    <property type="evidence" value="ECO:0007669"/>
    <property type="project" value="InterPro"/>
</dbReference>
<dbReference type="PRINTS" id="PR00604">
    <property type="entry name" value="CYTCHRMECIAB"/>
</dbReference>
<keyword evidence="4" id="KW-0249">Electron transport</keyword>
<dbReference type="SUPFAM" id="SSF46626">
    <property type="entry name" value="Cytochrome c"/>
    <property type="match status" value="3"/>
</dbReference>
<feature type="transmembrane region" description="Helical" evidence="7">
    <location>
        <begin position="24"/>
        <end position="44"/>
    </location>
</feature>
<dbReference type="EMBL" id="CP000697">
    <property type="protein sequence ID" value="ABQ29865.1"/>
    <property type="molecule type" value="Genomic_DNA"/>
</dbReference>
<evidence type="ECO:0000256" key="1">
    <source>
        <dbReference type="ARBA" id="ARBA00022448"/>
    </source>
</evidence>
<evidence type="ECO:0000259" key="8">
    <source>
        <dbReference type="PROSITE" id="PS51007"/>
    </source>
</evidence>
<evidence type="ECO:0000256" key="5">
    <source>
        <dbReference type="ARBA" id="ARBA00023004"/>
    </source>
</evidence>
<dbReference type="PROSITE" id="PS51007">
    <property type="entry name" value="CYTC"/>
    <property type="match status" value="3"/>
</dbReference>
<dbReference type="Proteomes" id="UP000000245">
    <property type="component" value="Chromosome"/>
</dbReference>
<keyword evidence="5 6" id="KW-0408">Iron</keyword>
<evidence type="ECO:0000313" key="10">
    <source>
        <dbReference type="Proteomes" id="UP000000245"/>
    </source>
</evidence>
<dbReference type="eggNOG" id="COG3474">
    <property type="taxonomic scope" value="Bacteria"/>
</dbReference>
<keyword evidence="7" id="KW-0472">Membrane</keyword>
<dbReference type="AlphaFoldDB" id="A5FW83"/>
<dbReference type="GO" id="GO:0020037">
    <property type="term" value="F:heme binding"/>
    <property type="evidence" value="ECO:0007669"/>
    <property type="project" value="InterPro"/>
</dbReference>
<keyword evidence="2 6" id="KW-0349">Heme</keyword>